<keyword evidence="2" id="KW-0732">Signal</keyword>
<evidence type="ECO:0000256" key="1">
    <source>
        <dbReference type="SAM" id="MobiDB-lite"/>
    </source>
</evidence>
<comment type="caution">
    <text evidence="3">The sequence shown here is derived from an EMBL/GenBank/DDBJ whole genome shotgun (WGS) entry which is preliminary data.</text>
</comment>
<dbReference type="RefSeq" id="WP_155100265.1">
    <property type="nucleotide sequence ID" value="NZ_WMKA01000080.1"/>
</dbReference>
<feature type="signal peptide" evidence="2">
    <location>
        <begin position="1"/>
        <end position="30"/>
    </location>
</feature>
<evidence type="ECO:0000313" key="4">
    <source>
        <dbReference type="Proteomes" id="UP000440668"/>
    </source>
</evidence>
<gene>
    <name evidence="3" type="ORF">GJV82_18710</name>
</gene>
<organism evidence="3 4">
    <name type="scientific">Cellulosimicrobium composti</name>
    <dbReference type="NCBI Taxonomy" id="2672572"/>
    <lineage>
        <taxon>Bacteria</taxon>
        <taxon>Bacillati</taxon>
        <taxon>Actinomycetota</taxon>
        <taxon>Actinomycetes</taxon>
        <taxon>Micrococcales</taxon>
        <taxon>Promicromonosporaceae</taxon>
        <taxon>Cellulosimicrobium</taxon>
    </lineage>
</organism>
<dbReference type="AlphaFoldDB" id="A0A6N7ZNC9"/>
<feature type="chain" id="PRO_5026890571" description="Lactococcin 972 family bacteriocin" evidence="2">
    <location>
        <begin position="31"/>
        <end position="115"/>
    </location>
</feature>
<evidence type="ECO:0008006" key="5">
    <source>
        <dbReference type="Google" id="ProtNLM"/>
    </source>
</evidence>
<proteinExistence type="predicted"/>
<reference evidence="3 4" key="1">
    <citation type="submission" date="2019-11" db="EMBL/GenBank/DDBJ databases">
        <title>Cellulosimicrobium composti sp. nov. isolated from a compost.</title>
        <authorList>
            <person name="Yang Y."/>
        </authorList>
    </citation>
    <scope>NUCLEOTIDE SEQUENCE [LARGE SCALE GENOMIC DNA]</scope>
    <source>
        <strain evidence="3 4">BIT-GX5</strain>
    </source>
</reference>
<protein>
    <recommendedName>
        <fullName evidence="5">Lactococcin 972 family bacteriocin</fullName>
    </recommendedName>
</protein>
<evidence type="ECO:0000256" key="2">
    <source>
        <dbReference type="SAM" id="SignalP"/>
    </source>
</evidence>
<evidence type="ECO:0000313" key="3">
    <source>
        <dbReference type="EMBL" id="MTG90952.1"/>
    </source>
</evidence>
<feature type="region of interest" description="Disordered" evidence="1">
    <location>
        <begin position="67"/>
        <end position="86"/>
    </location>
</feature>
<sequence>MSRKMRGKSIALALAVATAVSVGASGAAFAGSHGATTTGSKAYSYGTTIYNRDTVADGDWTRSNWNAPTGSGGISNQSGYNTTVSKGTGHDITAVQACRSRNALPMVCSSWNSDY</sequence>
<name>A0A6N7ZNC9_9MICO</name>
<dbReference type="EMBL" id="WMKA01000080">
    <property type="protein sequence ID" value="MTG90952.1"/>
    <property type="molecule type" value="Genomic_DNA"/>
</dbReference>
<accession>A0A6N7ZNC9</accession>
<dbReference type="Proteomes" id="UP000440668">
    <property type="component" value="Unassembled WGS sequence"/>
</dbReference>